<dbReference type="GO" id="GO:0009423">
    <property type="term" value="P:chorismate biosynthetic process"/>
    <property type="evidence" value="ECO:0007669"/>
    <property type="project" value="UniProtKB-UniRule"/>
</dbReference>
<keyword evidence="4 11" id="KW-0028">Amino-acid biosynthesis</keyword>
<comment type="pathway">
    <text evidence="1 11">Metabolic intermediate biosynthesis; chorismate biosynthesis; chorismate from D-erythrose 4-phosphate and phosphoenolpyruvate: step 5/7.</text>
</comment>
<dbReference type="InterPro" id="IPR023000">
    <property type="entry name" value="Shikimate_kinase_CS"/>
</dbReference>
<dbReference type="GO" id="GO:0009073">
    <property type="term" value="P:aromatic amino acid family biosynthetic process"/>
    <property type="evidence" value="ECO:0007669"/>
    <property type="project" value="UniProtKB-KW"/>
</dbReference>
<dbReference type="GO" id="GO:0000287">
    <property type="term" value="F:magnesium ion binding"/>
    <property type="evidence" value="ECO:0007669"/>
    <property type="project" value="UniProtKB-UniRule"/>
</dbReference>
<name>A0A0B6RPU1_BURPL</name>
<keyword evidence="6 11" id="KW-0547">Nucleotide-binding</keyword>
<reference evidence="12 13" key="2">
    <citation type="journal article" date="2016" name="Appl. Microbiol. Biotechnol.">
        <title>Mutations improving production and secretion of extracellular lipase by Burkholderia glumae PG1.</title>
        <authorList>
            <person name="Knapp A."/>
            <person name="Voget S."/>
            <person name="Gao R."/>
            <person name="Zaburannyi N."/>
            <person name="Krysciak D."/>
            <person name="Breuer M."/>
            <person name="Hauer B."/>
            <person name="Streit W.R."/>
            <person name="Muller R."/>
            <person name="Daniel R."/>
            <person name="Jaeger K.E."/>
        </authorList>
    </citation>
    <scope>NUCLEOTIDE SEQUENCE [LARGE SCALE GENOMIC DNA]</scope>
    <source>
        <strain evidence="12 13">PG1</strain>
    </source>
</reference>
<comment type="cofactor">
    <cofactor evidence="11">
        <name>Mg(2+)</name>
        <dbReference type="ChEBI" id="CHEBI:18420"/>
    </cofactor>
    <text evidence="11">Binds 1 Mg(2+) ion per subunit.</text>
</comment>
<dbReference type="InterPro" id="IPR031322">
    <property type="entry name" value="Shikimate/glucono_kinase"/>
</dbReference>
<comment type="similarity">
    <text evidence="2 11">Belongs to the shikimate kinase family.</text>
</comment>
<feature type="binding site" evidence="11">
    <location>
        <position position="7"/>
    </location>
    <ligand>
        <name>Mg(2+)</name>
        <dbReference type="ChEBI" id="CHEBI:18420"/>
    </ligand>
</feature>
<sequence length="172" mass="18388">MMGAGKTTIGQCIGSLLGGEFLDADWELERRTGRTIEALFGEGEAAFRLREAELLDELTRRSGIVLATGGGAVLRADNRAALGGRGFVVYLHAAPARLWERARVQGGRPLLRVADPLQRLTELYAQRDPLYRECADLVLETAGATPMELADLVVASIARVVEEMGLAGPGAA</sequence>
<dbReference type="AlphaFoldDB" id="A0A0B6RPU1"/>
<dbReference type="PRINTS" id="PR01100">
    <property type="entry name" value="SHIKIMTKNASE"/>
</dbReference>
<evidence type="ECO:0000256" key="9">
    <source>
        <dbReference type="ARBA" id="ARBA00023141"/>
    </source>
</evidence>
<dbReference type="KEGG" id="bgp:BGL_1c08040"/>
<dbReference type="EC" id="2.7.1.71" evidence="3 11"/>
<feature type="binding site" evidence="11">
    <location>
        <position position="25"/>
    </location>
    <ligand>
        <name>substrate</name>
    </ligand>
</feature>
<dbReference type="GO" id="GO:0005524">
    <property type="term" value="F:ATP binding"/>
    <property type="evidence" value="ECO:0007669"/>
    <property type="project" value="UniProtKB-UniRule"/>
</dbReference>
<dbReference type="HOGENOM" id="CLU_057607_2_2_4"/>
<gene>
    <name evidence="12" type="primary">aroK2</name>
    <name evidence="11" type="synonym">aroK</name>
    <name evidence="12" type="ORF">BGL_1c08040</name>
</gene>
<comment type="function">
    <text evidence="11">Catalyzes the specific phosphorylation of the 3-hydroxyl group of shikimic acid using ATP as a cosubstrate.</text>
</comment>
<comment type="caution">
    <text evidence="11">Lacks conserved residue(s) required for the propagation of feature annotation.</text>
</comment>
<dbReference type="EMBL" id="CP002580">
    <property type="protein sequence ID" value="AJK45338.1"/>
    <property type="molecule type" value="Genomic_DNA"/>
</dbReference>
<dbReference type="Pfam" id="PF01202">
    <property type="entry name" value="SKI"/>
    <property type="match status" value="1"/>
</dbReference>
<feature type="binding site" evidence="11">
    <location>
        <position position="48"/>
    </location>
    <ligand>
        <name>substrate</name>
    </ligand>
</feature>
<keyword evidence="11" id="KW-0460">Magnesium</keyword>
<dbReference type="UniPathway" id="UPA00053">
    <property type="reaction ID" value="UER00088"/>
</dbReference>
<evidence type="ECO:0000313" key="12">
    <source>
        <dbReference type="EMBL" id="AJK45338.1"/>
    </source>
</evidence>
<dbReference type="GO" id="GO:0008652">
    <property type="term" value="P:amino acid biosynthetic process"/>
    <property type="evidence" value="ECO:0007669"/>
    <property type="project" value="UniProtKB-KW"/>
</dbReference>
<feature type="binding site" evidence="11">
    <location>
        <begin position="3"/>
        <end position="8"/>
    </location>
    <ligand>
        <name>ATP</name>
        <dbReference type="ChEBI" id="CHEBI:30616"/>
    </ligand>
</feature>
<dbReference type="SUPFAM" id="SSF52540">
    <property type="entry name" value="P-loop containing nucleoside triphosphate hydrolases"/>
    <property type="match status" value="1"/>
</dbReference>
<evidence type="ECO:0000256" key="4">
    <source>
        <dbReference type="ARBA" id="ARBA00022605"/>
    </source>
</evidence>
<dbReference type="Gene3D" id="3.40.50.300">
    <property type="entry name" value="P-loop containing nucleotide triphosphate hydrolases"/>
    <property type="match status" value="1"/>
</dbReference>
<dbReference type="GO" id="GO:0005829">
    <property type="term" value="C:cytosol"/>
    <property type="evidence" value="ECO:0007669"/>
    <property type="project" value="TreeGrafter"/>
</dbReference>
<proteinExistence type="inferred from homology"/>
<evidence type="ECO:0000256" key="5">
    <source>
        <dbReference type="ARBA" id="ARBA00022679"/>
    </source>
</evidence>
<dbReference type="PANTHER" id="PTHR21087:SF16">
    <property type="entry name" value="SHIKIMATE KINASE 1, CHLOROPLASTIC"/>
    <property type="match status" value="1"/>
</dbReference>
<keyword evidence="8 11" id="KW-0067">ATP-binding</keyword>
<evidence type="ECO:0000313" key="13">
    <source>
        <dbReference type="Proteomes" id="UP000031838"/>
    </source>
</evidence>
<evidence type="ECO:0000256" key="3">
    <source>
        <dbReference type="ARBA" id="ARBA00012154"/>
    </source>
</evidence>
<comment type="subcellular location">
    <subcellularLocation>
        <location evidence="11">Cytoplasm</location>
    </subcellularLocation>
</comment>
<comment type="catalytic activity">
    <reaction evidence="10 11">
        <text>shikimate + ATP = 3-phosphoshikimate + ADP + H(+)</text>
        <dbReference type="Rhea" id="RHEA:13121"/>
        <dbReference type="ChEBI" id="CHEBI:15378"/>
        <dbReference type="ChEBI" id="CHEBI:30616"/>
        <dbReference type="ChEBI" id="CHEBI:36208"/>
        <dbReference type="ChEBI" id="CHEBI:145989"/>
        <dbReference type="ChEBI" id="CHEBI:456216"/>
        <dbReference type="EC" id="2.7.1.71"/>
    </reaction>
</comment>
<keyword evidence="13" id="KW-1185">Reference proteome</keyword>
<feature type="binding site" evidence="11">
    <location>
        <position position="108"/>
    </location>
    <ligand>
        <name>ATP</name>
        <dbReference type="ChEBI" id="CHEBI:30616"/>
    </ligand>
</feature>
<feature type="binding site" evidence="11">
    <location>
        <position position="127"/>
    </location>
    <ligand>
        <name>substrate</name>
    </ligand>
</feature>
<dbReference type="InterPro" id="IPR027417">
    <property type="entry name" value="P-loop_NTPase"/>
</dbReference>
<evidence type="ECO:0000256" key="8">
    <source>
        <dbReference type="ARBA" id="ARBA00022840"/>
    </source>
</evidence>
<keyword evidence="7 11" id="KW-0418">Kinase</keyword>
<evidence type="ECO:0000256" key="10">
    <source>
        <dbReference type="ARBA" id="ARBA00048567"/>
    </source>
</evidence>
<dbReference type="HAMAP" id="MF_00109">
    <property type="entry name" value="Shikimate_kinase"/>
    <property type="match status" value="1"/>
</dbReference>
<keyword evidence="9 11" id="KW-0057">Aromatic amino acid biosynthesis</keyword>
<dbReference type="InterPro" id="IPR000623">
    <property type="entry name" value="Shikimate_kinase/TSH1"/>
</dbReference>
<evidence type="ECO:0000256" key="2">
    <source>
        <dbReference type="ARBA" id="ARBA00006997"/>
    </source>
</evidence>
<organism evidence="12 13">
    <name type="scientific">Burkholderia plantarii</name>
    <dbReference type="NCBI Taxonomy" id="41899"/>
    <lineage>
        <taxon>Bacteria</taxon>
        <taxon>Pseudomonadati</taxon>
        <taxon>Pseudomonadota</taxon>
        <taxon>Betaproteobacteria</taxon>
        <taxon>Burkholderiales</taxon>
        <taxon>Burkholderiaceae</taxon>
        <taxon>Burkholderia</taxon>
    </lineage>
</organism>
<keyword evidence="5 11" id="KW-0808">Transferase</keyword>
<dbReference type="GO" id="GO:0004765">
    <property type="term" value="F:shikimate kinase activity"/>
    <property type="evidence" value="ECO:0007669"/>
    <property type="project" value="UniProtKB-UniRule"/>
</dbReference>
<dbReference type="OrthoDB" id="9800332at2"/>
<evidence type="ECO:0000256" key="7">
    <source>
        <dbReference type="ARBA" id="ARBA00022777"/>
    </source>
</evidence>
<keyword evidence="11" id="KW-0479">Metal-binding</keyword>
<keyword evidence="11" id="KW-0963">Cytoplasm</keyword>
<dbReference type="CDD" id="cd00464">
    <property type="entry name" value="SK"/>
    <property type="match status" value="1"/>
</dbReference>
<comment type="subunit">
    <text evidence="11">Monomer.</text>
</comment>
<reference evidence="13" key="1">
    <citation type="submission" date="2011-03" db="EMBL/GenBank/DDBJ databases">
        <authorList>
            <person name="Voget S."/>
            <person name="Streit W.R."/>
            <person name="Jaeger K.E."/>
            <person name="Daniel R."/>
        </authorList>
    </citation>
    <scope>NUCLEOTIDE SEQUENCE [LARGE SCALE GENOMIC DNA]</scope>
    <source>
        <strain evidence="13">PG1</strain>
    </source>
</reference>
<evidence type="ECO:0000256" key="6">
    <source>
        <dbReference type="ARBA" id="ARBA00022741"/>
    </source>
</evidence>
<evidence type="ECO:0000256" key="11">
    <source>
        <dbReference type="HAMAP-Rule" id="MF_00109"/>
    </source>
</evidence>
<accession>A0A0B6RPU1</accession>
<dbReference type="PROSITE" id="PS01128">
    <property type="entry name" value="SHIKIMATE_KINASE"/>
    <property type="match status" value="1"/>
</dbReference>
<dbReference type="Proteomes" id="UP000031838">
    <property type="component" value="Chromosome 1"/>
</dbReference>
<feature type="binding site" evidence="11">
    <location>
        <position position="70"/>
    </location>
    <ligand>
        <name>substrate</name>
    </ligand>
</feature>
<evidence type="ECO:0000256" key="1">
    <source>
        <dbReference type="ARBA" id="ARBA00004842"/>
    </source>
</evidence>
<dbReference type="PANTHER" id="PTHR21087">
    <property type="entry name" value="SHIKIMATE KINASE"/>
    <property type="match status" value="1"/>
</dbReference>
<protein>
    <recommendedName>
        <fullName evidence="3 11">Shikimate kinase</fullName>
        <shortName evidence="11">SK</shortName>
        <ecNumber evidence="3 11">2.7.1.71</ecNumber>
    </recommendedName>
</protein>